<gene>
    <name evidence="4" type="ORF">C799_01055</name>
</gene>
<evidence type="ECO:0000256" key="1">
    <source>
        <dbReference type="PIRSR" id="PIRSR037031-50"/>
    </source>
</evidence>
<proteinExistence type="predicted"/>
<protein>
    <submittedName>
        <fullName evidence="4">Redox-active disulfide protein 2</fullName>
    </submittedName>
</protein>
<dbReference type="HOGENOM" id="CLU_090389_18_2_10"/>
<dbReference type="InterPro" id="IPR036249">
    <property type="entry name" value="Thioredoxin-like_sf"/>
</dbReference>
<dbReference type="InterPro" id="IPR012336">
    <property type="entry name" value="Thioredoxin-like_fold"/>
</dbReference>
<dbReference type="InterPro" id="IPR005243">
    <property type="entry name" value="THIRX-like_proc"/>
</dbReference>
<evidence type="ECO:0000259" key="3">
    <source>
        <dbReference type="Pfam" id="PF13192"/>
    </source>
</evidence>
<dbReference type="NCBIfam" id="TIGR00412">
    <property type="entry name" value="redox_disulf_2"/>
    <property type="match status" value="1"/>
</dbReference>
<keyword evidence="2" id="KW-1015">Disulfide bond</keyword>
<dbReference type="Pfam" id="PF13192">
    <property type="entry name" value="Thioredoxin_3"/>
    <property type="match status" value="1"/>
</dbReference>
<feature type="domain" description="Thioredoxin-like fold" evidence="3">
    <location>
        <begin position="1"/>
        <end position="75"/>
    </location>
</feature>
<dbReference type="Proteomes" id="UP000014207">
    <property type="component" value="Unassembled WGS sequence"/>
</dbReference>
<sequence length="78" mass="8451">MEIKVLGTGCAGCRALYETTKQAISELGCDVVLIKEEDLLKIMEYNVLSLPALVIDGKVVSAGKRLSLAEVKELITQK</sequence>
<organism evidence="4 5">
    <name type="scientific">Bacteroides thetaiotaomicron dnLKV9</name>
    <dbReference type="NCBI Taxonomy" id="1235785"/>
    <lineage>
        <taxon>Bacteria</taxon>
        <taxon>Pseudomonadati</taxon>
        <taxon>Bacteroidota</taxon>
        <taxon>Bacteroidia</taxon>
        <taxon>Bacteroidales</taxon>
        <taxon>Bacteroidaceae</taxon>
        <taxon>Bacteroides</taxon>
    </lineage>
</organism>
<dbReference type="PIRSF" id="PIRSF037031">
    <property type="entry name" value="Redox_disulphide_2"/>
    <property type="match status" value="1"/>
</dbReference>
<dbReference type="Gene3D" id="3.40.30.10">
    <property type="entry name" value="Glutaredoxin"/>
    <property type="match status" value="1"/>
</dbReference>
<keyword evidence="2" id="KW-0676">Redox-active center</keyword>
<name>R9HD35_BACT4</name>
<dbReference type="PATRIC" id="fig|1235785.3.peg.1060"/>
<evidence type="ECO:0000313" key="4">
    <source>
        <dbReference type="EMBL" id="EOS01947.1"/>
    </source>
</evidence>
<feature type="active site" description="Nucleophile" evidence="1">
    <location>
        <position position="13"/>
    </location>
</feature>
<dbReference type="AlphaFoldDB" id="R9HD35"/>
<dbReference type="EMBL" id="ASSM01000006">
    <property type="protein sequence ID" value="EOS01947.1"/>
    <property type="molecule type" value="Genomic_DNA"/>
</dbReference>
<reference evidence="4 5" key="1">
    <citation type="submission" date="2013-04" db="EMBL/GenBank/DDBJ databases">
        <title>The Genome Sequence of Bacteroides thetaiotaomicron dnLKV9.</title>
        <authorList>
            <consortium name="The Broad Institute Genomics Platform"/>
            <consortium name="The Broad Institute Genome Sequencing Center for Infectious Disease"/>
            <person name="Earl A."/>
            <person name="Xavier R."/>
            <person name="Kuhn K."/>
            <person name="Stappenbeck T."/>
            <person name="Walker B."/>
            <person name="Young S."/>
            <person name="Zeng Q."/>
            <person name="Gargeya S."/>
            <person name="Fitzgerald M."/>
            <person name="Haas B."/>
            <person name="Abouelleil A."/>
            <person name="Allen A.W."/>
            <person name="Alvarado L."/>
            <person name="Arachchi H.M."/>
            <person name="Berlin A.M."/>
            <person name="Chapman S.B."/>
            <person name="Gainer-Dewar J."/>
            <person name="Goldberg J."/>
            <person name="Griggs A."/>
            <person name="Gujja S."/>
            <person name="Hansen M."/>
            <person name="Howarth C."/>
            <person name="Imamovic A."/>
            <person name="Ireland A."/>
            <person name="Larimer J."/>
            <person name="McCowan C."/>
            <person name="Murphy C."/>
            <person name="Pearson M."/>
            <person name="Poon T.W."/>
            <person name="Priest M."/>
            <person name="Roberts A."/>
            <person name="Saif S."/>
            <person name="Shea T."/>
            <person name="Sisk P."/>
            <person name="Sykes S."/>
            <person name="Wortman J."/>
            <person name="Nusbaum C."/>
            <person name="Birren B."/>
        </authorList>
    </citation>
    <scope>NUCLEOTIDE SEQUENCE [LARGE SCALE GENOMIC DNA]</scope>
    <source>
        <strain evidence="5">dnLKV9</strain>
    </source>
</reference>
<feature type="disulfide bond" description="Redox-active" evidence="2">
    <location>
        <begin position="10"/>
        <end position="13"/>
    </location>
</feature>
<accession>R9HD35</accession>
<dbReference type="PANTHER" id="PTHR36450">
    <property type="entry name" value="THIOREDOXIN"/>
    <property type="match status" value="1"/>
</dbReference>
<dbReference type="PANTHER" id="PTHR36450:SF1">
    <property type="entry name" value="THIOREDOXIN"/>
    <property type="match status" value="1"/>
</dbReference>
<dbReference type="SUPFAM" id="SSF52833">
    <property type="entry name" value="Thioredoxin-like"/>
    <property type="match status" value="1"/>
</dbReference>
<dbReference type="RefSeq" id="WP_016267522.1">
    <property type="nucleotide sequence ID" value="NZ_KE159459.1"/>
</dbReference>
<evidence type="ECO:0000313" key="5">
    <source>
        <dbReference type="Proteomes" id="UP000014207"/>
    </source>
</evidence>
<feature type="active site" description="Nucleophile" evidence="1">
    <location>
        <position position="10"/>
    </location>
</feature>
<evidence type="ECO:0000256" key="2">
    <source>
        <dbReference type="PIRSR" id="PIRSR037031-51"/>
    </source>
</evidence>
<comment type="caution">
    <text evidence="4">The sequence shown here is derived from an EMBL/GenBank/DDBJ whole genome shotgun (WGS) entry which is preliminary data.</text>
</comment>